<keyword evidence="9" id="KW-1133">Transmembrane helix</keyword>
<comment type="subcellular location">
    <subcellularLocation>
        <location evidence="2">Endosome membrane</location>
        <topology evidence="2">Peripheral membrane protein</topology>
    </subcellularLocation>
    <subcellularLocation>
        <location evidence="1">Late endosome membrane</location>
    </subcellularLocation>
    <subcellularLocation>
        <location evidence="3">Lysosome membrane</location>
        <topology evidence="3">Peripheral membrane protein</topology>
        <orientation evidence="3">Cytoplasmic side</orientation>
    </subcellularLocation>
</comment>
<reference evidence="11" key="2">
    <citation type="submission" date="2014-07" db="EMBL/GenBank/DDBJ databases">
        <authorList>
            <person name="Hull J."/>
        </authorList>
    </citation>
    <scope>NUCLEOTIDE SEQUENCE</scope>
</reference>
<protein>
    <recommendedName>
        <fullName evidence="10">LITAF domain-containing protein</fullName>
    </recommendedName>
</protein>
<dbReference type="PROSITE" id="PS51837">
    <property type="entry name" value="LITAF"/>
    <property type="match status" value="1"/>
</dbReference>
<evidence type="ECO:0000256" key="7">
    <source>
        <dbReference type="ARBA" id="ARBA00023136"/>
    </source>
</evidence>
<accession>A0A0A9WXW7</accession>
<dbReference type="Pfam" id="PF10601">
    <property type="entry name" value="zf-LITAF-like"/>
    <property type="match status" value="1"/>
</dbReference>
<feature type="domain" description="LITAF" evidence="10">
    <location>
        <begin position="47"/>
        <end position="133"/>
    </location>
</feature>
<feature type="region of interest" description="Disordered" evidence="8">
    <location>
        <begin position="1"/>
        <end position="45"/>
    </location>
</feature>
<dbReference type="EMBL" id="GBHO01032226">
    <property type="protein sequence ID" value="JAG11378.1"/>
    <property type="molecule type" value="Transcribed_RNA"/>
</dbReference>
<gene>
    <name evidence="11" type="ORF">CM83_99412</name>
</gene>
<name>A0A0A9WXW7_LYGHE</name>
<proteinExistence type="inferred from homology"/>
<dbReference type="GO" id="GO:0005765">
    <property type="term" value="C:lysosomal membrane"/>
    <property type="evidence" value="ECO:0007669"/>
    <property type="project" value="UniProtKB-SubCell"/>
</dbReference>
<evidence type="ECO:0000259" key="10">
    <source>
        <dbReference type="PROSITE" id="PS51837"/>
    </source>
</evidence>
<evidence type="ECO:0000256" key="3">
    <source>
        <dbReference type="ARBA" id="ARBA00004630"/>
    </source>
</evidence>
<keyword evidence="9" id="KW-0812">Transmembrane</keyword>
<dbReference type="PANTHER" id="PTHR23292:SF14">
    <property type="entry name" value="FI16615P1-RELATED"/>
    <property type="match status" value="1"/>
</dbReference>
<organism evidence="11">
    <name type="scientific">Lygus hesperus</name>
    <name type="common">Western plant bug</name>
    <dbReference type="NCBI Taxonomy" id="30085"/>
    <lineage>
        <taxon>Eukaryota</taxon>
        <taxon>Metazoa</taxon>
        <taxon>Ecdysozoa</taxon>
        <taxon>Arthropoda</taxon>
        <taxon>Hexapoda</taxon>
        <taxon>Insecta</taxon>
        <taxon>Pterygota</taxon>
        <taxon>Neoptera</taxon>
        <taxon>Paraneoptera</taxon>
        <taxon>Hemiptera</taxon>
        <taxon>Heteroptera</taxon>
        <taxon>Panheteroptera</taxon>
        <taxon>Cimicomorpha</taxon>
        <taxon>Miridae</taxon>
        <taxon>Mirini</taxon>
        <taxon>Lygus</taxon>
    </lineage>
</organism>
<dbReference type="InterPro" id="IPR006629">
    <property type="entry name" value="LITAF"/>
</dbReference>
<evidence type="ECO:0000256" key="9">
    <source>
        <dbReference type="SAM" id="Phobius"/>
    </source>
</evidence>
<feature type="transmembrane region" description="Helical" evidence="9">
    <location>
        <begin position="89"/>
        <end position="111"/>
    </location>
</feature>
<keyword evidence="6" id="KW-0862">Zinc</keyword>
<dbReference type="InterPro" id="IPR037519">
    <property type="entry name" value="LITAF_fam"/>
</dbReference>
<dbReference type="AlphaFoldDB" id="A0A0A9WXW7"/>
<evidence type="ECO:0000256" key="4">
    <source>
        <dbReference type="ARBA" id="ARBA00005975"/>
    </source>
</evidence>
<keyword evidence="5" id="KW-0479">Metal-binding</keyword>
<sequence>MSLKSASVRGTTENQPDDGKNTKTGPRVPYPQNPQMTQVNQPTHVNQPTPLILQGPLALGNRPMRMTCPYCNFQIVTITRMHPSTLTHLLAVLICICGGWVCCCCFCPYCFESCQNVVHYCPNCQNYLGKFEN</sequence>
<dbReference type="SMART" id="SM00714">
    <property type="entry name" value="LITAF"/>
    <property type="match status" value="1"/>
</dbReference>
<reference evidence="11" key="1">
    <citation type="journal article" date="2014" name="PLoS ONE">
        <title>Transcriptome-Based Identification of ABC Transporters in the Western Tarnished Plant Bug Lygus hesperus.</title>
        <authorList>
            <person name="Hull J.J."/>
            <person name="Chaney K."/>
            <person name="Geib S.M."/>
            <person name="Fabrick J.A."/>
            <person name="Brent C.S."/>
            <person name="Walsh D."/>
            <person name="Lavine L.C."/>
        </authorList>
    </citation>
    <scope>NUCLEOTIDE SEQUENCE</scope>
</reference>
<feature type="compositionally biased region" description="Polar residues" evidence="8">
    <location>
        <begin position="33"/>
        <end position="45"/>
    </location>
</feature>
<evidence type="ECO:0000256" key="2">
    <source>
        <dbReference type="ARBA" id="ARBA00004481"/>
    </source>
</evidence>
<dbReference type="GO" id="GO:0008270">
    <property type="term" value="F:zinc ion binding"/>
    <property type="evidence" value="ECO:0007669"/>
    <property type="project" value="TreeGrafter"/>
</dbReference>
<comment type="similarity">
    <text evidence="4">Belongs to the CDIP1/LITAF family.</text>
</comment>
<evidence type="ECO:0000256" key="8">
    <source>
        <dbReference type="SAM" id="MobiDB-lite"/>
    </source>
</evidence>
<evidence type="ECO:0000256" key="6">
    <source>
        <dbReference type="ARBA" id="ARBA00022833"/>
    </source>
</evidence>
<evidence type="ECO:0000256" key="5">
    <source>
        <dbReference type="ARBA" id="ARBA00022723"/>
    </source>
</evidence>
<dbReference type="GO" id="GO:0031902">
    <property type="term" value="C:late endosome membrane"/>
    <property type="evidence" value="ECO:0007669"/>
    <property type="project" value="UniProtKB-SubCell"/>
</dbReference>
<feature type="compositionally biased region" description="Polar residues" evidence="8">
    <location>
        <begin position="1"/>
        <end position="14"/>
    </location>
</feature>
<dbReference type="PANTHER" id="PTHR23292">
    <property type="entry name" value="LIPOPOLYSACCHARIDE-INDUCED TUMOR NECROSIS FACTOR-ALPHA FACTOR"/>
    <property type="match status" value="1"/>
</dbReference>
<evidence type="ECO:0000313" key="11">
    <source>
        <dbReference type="EMBL" id="JAG11378.1"/>
    </source>
</evidence>
<evidence type="ECO:0000256" key="1">
    <source>
        <dbReference type="ARBA" id="ARBA00004414"/>
    </source>
</evidence>
<keyword evidence="7 9" id="KW-0472">Membrane</keyword>